<organism evidence="2">
    <name type="scientific">marine sediment metagenome</name>
    <dbReference type="NCBI Taxonomy" id="412755"/>
    <lineage>
        <taxon>unclassified sequences</taxon>
        <taxon>metagenomes</taxon>
        <taxon>ecological metagenomes</taxon>
    </lineage>
</organism>
<dbReference type="InterPro" id="IPR014755">
    <property type="entry name" value="Cu-Rt/internalin_Ig-like"/>
</dbReference>
<dbReference type="Gene3D" id="1.50.10.20">
    <property type="match status" value="1"/>
</dbReference>
<gene>
    <name evidence="2" type="ORF">LCGC14_3036980</name>
</gene>
<comment type="caution">
    <text evidence="2">The sequence shown here is derived from an EMBL/GenBank/DDBJ whole genome shotgun (WGS) entry which is preliminary data.</text>
</comment>
<keyword evidence="1" id="KW-0732">Signal</keyword>
<accession>A0A0F8YYQ0</accession>
<feature type="non-terminal residue" evidence="2">
    <location>
        <position position="1"/>
    </location>
</feature>
<dbReference type="Gene3D" id="2.60.40.1220">
    <property type="match status" value="1"/>
</dbReference>
<reference evidence="2" key="1">
    <citation type="journal article" date="2015" name="Nature">
        <title>Complex archaea that bridge the gap between prokaryotes and eukaryotes.</title>
        <authorList>
            <person name="Spang A."/>
            <person name="Saw J.H."/>
            <person name="Jorgensen S.L."/>
            <person name="Zaremba-Niedzwiedzka K."/>
            <person name="Martijn J."/>
            <person name="Lind A.E."/>
            <person name="van Eijk R."/>
            <person name="Schleper C."/>
            <person name="Guy L."/>
            <person name="Ettema T.J."/>
        </authorList>
    </citation>
    <scope>NUCLEOTIDE SEQUENCE</scope>
</reference>
<proteinExistence type="predicted"/>
<dbReference type="AlphaFoldDB" id="A0A0F8YYQ0"/>
<name>A0A0F8YYQ0_9ZZZZ</name>
<dbReference type="EMBL" id="LAZR01063609">
    <property type="protein sequence ID" value="KKK59179.1"/>
    <property type="molecule type" value="Genomic_DNA"/>
</dbReference>
<feature type="non-terminal residue" evidence="2">
    <location>
        <position position="357"/>
    </location>
</feature>
<dbReference type="SUPFAM" id="SSF48239">
    <property type="entry name" value="Terpenoid cyclases/Protein prenyltransferases"/>
    <property type="match status" value="1"/>
</dbReference>
<evidence type="ECO:0000256" key="1">
    <source>
        <dbReference type="ARBA" id="ARBA00022729"/>
    </source>
</evidence>
<evidence type="ECO:0000313" key="2">
    <source>
        <dbReference type="EMBL" id="KKK59179.1"/>
    </source>
</evidence>
<dbReference type="InterPro" id="IPR008930">
    <property type="entry name" value="Terpenoid_cyclase/PrenylTrfase"/>
</dbReference>
<protein>
    <submittedName>
        <fullName evidence="2">Uncharacterized protein</fullName>
    </submittedName>
</protein>
<sequence>PPRMRPFWAVSAREKNGRTDVDLTLNRLMARKRGYRNHFHWAPARTVPSGAFLVDLAGNKLDGDDDTVPGGDYVRTFMVDYDYPVADHIVPAGPVAAGPASLDVVFIENGDMDAPSVELVANYTLIHSGGDDSFGSGDVDVSALISSISYDGPSKTATITLTGALSVERYRLTLNAAGIADDSGNPLNAGVDQSFELLVDGISPIGALVSPAPGALVAVDQGYVNVSWDDADGVGIDPTSISIADVTVTGCQMMALRAAANAGMEVPAKTIKAGAEYLRGLACAGGGFGYTGPSGPNTVRSAIGVLVLSLTGYYRHPEVKAGADFLKVRGFESSRRYYALYYTSQAMFQAGGGYWSN</sequence>